<accession>X0Y5B4</accession>
<dbReference type="Pfam" id="PF13174">
    <property type="entry name" value="TPR_6"/>
    <property type="match status" value="1"/>
</dbReference>
<evidence type="ECO:0000313" key="1">
    <source>
        <dbReference type="EMBL" id="GAG32036.1"/>
    </source>
</evidence>
<proteinExistence type="predicted"/>
<name>X0Y5B4_9ZZZZ</name>
<gene>
    <name evidence="1" type="ORF">S01H1_64806</name>
</gene>
<protein>
    <recommendedName>
        <fullName evidence="2">Outer membrane lipoprotein BamD-like domain-containing protein</fullName>
    </recommendedName>
</protein>
<reference evidence="1" key="1">
    <citation type="journal article" date="2014" name="Front. Microbiol.">
        <title>High frequency of phylogenetically diverse reductive dehalogenase-homologous genes in deep subseafloor sedimentary metagenomes.</title>
        <authorList>
            <person name="Kawai M."/>
            <person name="Futagami T."/>
            <person name="Toyoda A."/>
            <person name="Takaki Y."/>
            <person name="Nishi S."/>
            <person name="Hori S."/>
            <person name="Arai W."/>
            <person name="Tsubouchi T."/>
            <person name="Morono Y."/>
            <person name="Uchiyama I."/>
            <person name="Ito T."/>
            <person name="Fujiyama A."/>
            <person name="Inagaki F."/>
            <person name="Takami H."/>
        </authorList>
    </citation>
    <scope>NUCLEOTIDE SEQUENCE</scope>
    <source>
        <strain evidence="1">Expedition CK06-06</strain>
    </source>
</reference>
<dbReference type="AlphaFoldDB" id="X0Y5B4"/>
<dbReference type="InterPro" id="IPR019734">
    <property type="entry name" value="TPR_rpt"/>
</dbReference>
<organism evidence="1">
    <name type="scientific">marine sediment metagenome</name>
    <dbReference type="NCBI Taxonomy" id="412755"/>
    <lineage>
        <taxon>unclassified sequences</taxon>
        <taxon>metagenomes</taxon>
        <taxon>ecological metagenomes</taxon>
    </lineage>
</organism>
<dbReference type="InterPro" id="IPR011990">
    <property type="entry name" value="TPR-like_helical_dom_sf"/>
</dbReference>
<evidence type="ECO:0008006" key="2">
    <source>
        <dbReference type="Google" id="ProtNLM"/>
    </source>
</evidence>
<sequence length="230" mass="26974">MRKINVTLAILLLSASLLQAYIQTQPDEKLFQEAKILIFDKMWKKAQDKLERLIERHPDSSWFSQAVFYKAKCLEEQRGKEMEALEVYKSYIQLEERSKTLAEEAEVSVIDLAYELYEDGQRSFLREIERKLYSSNRVVKYYAAFKLSYIKDKKVAARAVPVLKAIAREGEDDEIRDRAKIALLRVDPSALRDFEEERSESRVSVLHLRVYKVDKRDPVFSMDIPWALAD</sequence>
<dbReference type="EMBL" id="BARS01042737">
    <property type="protein sequence ID" value="GAG32036.1"/>
    <property type="molecule type" value="Genomic_DNA"/>
</dbReference>
<dbReference type="Gene3D" id="1.25.40.10">
    <property type="entry name" value="Tetratricopeptide repeat domain"/>
    <property type="match status" value="1"/>
</dbReference>
<feature type="non-terminal residue" evidence="1">
    <location>
        <position position="230"/>
    </location>
</feature>
<comment type="caution">
    <text evidence="1">The sequence shown here is derived from an EMBL/GenBank/DDBJ whole genome shotgun (WGS) entry which is preliminary data.</text>
</comment>